<evidence type="ECO:0000313" key="3">
    <source>
        <dbReference type="EMBL" id="SNS68460.1"/>
    </source>
</evidence>
<dbReference type="Gene3D" id="1.25.40.10">
    <property type="entry name" value="Tetratricopeptide repeat domain"/>
    <property type="match status" value="1"/>
</dbReference>
<keyword evidence="1" id="KW-0732">Signal</keyword>
<protein>
    <submittedName>
        <fullName evidence="3">Outer membrane protein, YaiO family</fullName>
    </submittedName>
</protein>
<gene>
    <name evidence="3" type="ORF">SAMN06296052_11161</name>
</gene>
<evidence type="ECO:0000256" key="1">
    <source>
        <dbReference type="SAM" id="SignalP"/>
    </source>
</evidence>
<accession>A0A239GH54</accession>
<dbReference type="AlphaFoldDB" id="A0A239GH54"/>
<reference evidence="4" key="1">
    <citation type="submission" date="2017-06" db="EMBL/GenBank/DDBJ databases">
        <authorList>
            <person name="Varghese N."/>
            <person name="Submissions S."/>
        </authorList>
    </citation>
    <scope>NUCLEOTIDE SEQUENCE [LARGE SCALE GENOMIC DNA]</scope>
    <source>
        <strain evidence="4">NKM1</strain>
    </source>
</reference>
<sequence>MIRLFRYMTGIYLFSLLLLSPIASVAQAPVSTDSLFRQAQQLAFDGKYAESRAIAKAILQATPAHTDAKLLLGRTYAWQHEYDSARAVLQPLTRQEIPSPEPYLVLANLELWDKEPVRSLRYAEQGLVLEPANQQLNLAKAKALRHLNRNQEVVGVLQAILKREPANQEAKDLLAFILELTRTNRIRLEHQVSSFDERTSVWQLSSLEYRRATPNGSKYLARINYAQRYSEQSMQAELEAYPQLAEKTYAYFTVGLSDKKLFPTFRTGIELHRLLPYELEASLGVRTLLFPSETVMLYTGHIGKYLKKQWVSFRPYLQKQGVNWETTGVLHLRQYLRDEDEFITLVLSKGSTPAMLVAYQEIMRLDASRVALENQFRLGKGFLLGSALAYEHEEYQEGNFRSRYTGSLSVLVKF</sequence>
<name>A0A239GH54_9BACT</name>
<feature type="domain" description="YaiO beta-barrel" evidence="2">
    <location>
        <begin position="184"/>
        <end position="353"/>
    </location>
</feature>
<dbReference type="InterPro" id="IPR011990">
    <property type="entry name" value="TPR-like_helical_dom_sf"/>
</dbReference>
<dbReference type="OrthoDB" id="742239at2"/>
<feature type="chain" id="PRO_5013031767" evidence="1">
    <location>
        <begin position="29"/>
        <end position="414"/>
    </location>
</feature>
<organism evidence="3 4">
    <name type="scientific">Pontibacter ummariensis</name>
    <dbReference type="NCBI Taxonomy" id="1610492"/>
    <lineage>
        <taxon>Bacteria</taxon>
        <taxon>Pseudomonadati</taxon>
        <taxon>Bacteroidota</taxon>
        <taxon>Cytophagia</taxon>
        <taxon>Cytophagales</taxon>
        <taxon>Hymenobacteraceae</taxon>
        <taxon>Pontibacter</taxon>
    </lineage>
</organism>
<dbReference type="NCBIfam" id="TIGR04390">
    <property type="entry name" value="OMP_YaiO_dom"/>
    <property type="match status" value="1"/>
</dbReference>
<evidence type="ECO:0000259" key="2">
    <source>
        <dbReference type="Pfam" id="PF19413"/>
    </source>
</evidence>
<dbReference type="Proteomes" id="UP000198432">
    <property type="component" value="Unassembled WGS sequence"/>
</dbReference>
<dbReference type="EMBL" id="FZOQ01000011">
    <property type="protein sequence ID" value="SNS68460.1"/>
    <property type="molecule type" value="Genomic_DNA"/>
</dbReference>
<proteinExistence type="predicted"/>
<keyword evidence="4" id="KW-1185">Reference proteome</keyword>
<dbReference type="RefSeq" id="WP_089319623.1">
    <property type="nucleotide sequence ID" value="NZ_FZOQ01000011.1"/>
</dbReference>
<feature type="signal peptide" evidence="1">
    <location>
        <begin position="1"/>
        <end position="28"/>
    </location>
</feature>
<dbReference type="InterPro" id="IPR030887">
    <property type="entry name" value="Beta-barrel_YaiO"/>
</dbReference>
<dbReference type="Pfam" id="PF19413">
    <property type="entry name" value="YaiO"/>
    <property type="match status" value="1"/>
</dbReference>
<dbReference type="SUPFAM" id="SSF48452">
    <property type="entry name" value="TPR-like"/>
    <property type="match status" value="1"/>
</dbReference>
<dbReference type="Pfam" id="PF14559">
    <property type="entry name" value="TPR_19"/>
    <property type="match status" value="1"/>
</dbReference>
<evidence type="ECO:0000313" key="4">
    <source>
        <dbReference type="Proteomes" id="UP000198432"/>
    </source>
</evidence>